<dbReference type="Proteomes" id="UP000006038">
    <property type="component" value="Chromosome 1"/>
</dbReference>
<organism evidence="2">
    <name type="scientific">Oryza brachyantha</name>
    <name type="common">malo sina</name>
    <dbReference type="NCBI Taxonomy" id="4533"/>
    <lineage>
        <taxon>Eukaryota</taxon>
        <taxon>Viridiplantae</taxon>
        <taxon>Streptophyta</taxon>
        <taxon>Embryophyta</taxon>
        <taxon>Tracheophyta</taxon>
        <taxon>Spermatophyta</taxon>
        <taxon>Magnoliopsida</taxon>
        <taxon>Liliopsida</taxon>
        <taxon>Poales</taxon>
        <taxon>Poaceae</taxon>
        <taxon>BOP clade</taxon>
        <taxon>Oryzoideae</taxon>
        <taxon>Oryzeae</taxon>
        <taxon>Oryzinae</taxon>
        <taxon>Oryza</taxon>
    </lineage>
</organism>
<proteinExistence type="predicted"/>
<accession>J3KY41</accession>
<keyword evidence="3" id="KW-1185">Reference proteome</keyword>
<sequence>AARKWGPQAVTPGTACLPPLLPPAAAMVSLSCYCLYGDLLIVRGWSFYKKKKTNGINKIFMYMFLAI</sequence>
<keyword evidence="1" id="KW-1133">Transmembrane helix</keyword>
<keyword evidence="1" id="KW-0812">Transmembrane</keyword>
<reference evidence="2" key="1">
    <citation type="journal article" date="2013" name="Nat. Commun.">
        <title>Whole-genome sequencing of Oryza brachyantha reveals mechanisms underlying Oryza genome evolution.</title>
        <authorList>
            <person name="Chen J."/>
            <person name="Huang Q."/>
            <person name="Gao D."/>
            <person name="Wang J."/>
            <person name="Lang Y."/>
            <person name="Liu T."/>
            <person name="Li B."/>
            <person name="Bai Z."/>
            <person name="Luis Goicoechea J."/>
            <person name="Liang C."/>
            <person name="Chen C."/>
            <person name="Zhang W."/>
            <person name="Sun S."/>
            <person name="Liao Y."/>
            <person name="Zhang X."/>
            <person name="Yang L."/>
            <person name="Song C."/>
            <person name="Wang M."/>
            <person name="Shi J."/>
            <person name="Liu G."/>
            <person name="Liu J."/>
            <person name="Zhou H."/>
            <person name="Zhou W."/>
            <person name="Yu Q."/>
            <person name="An N."/>
            <person name="Chen Y."/>
            <person name="Cai Q."/>
            <person name="Wang B."/>
            <person name="Liu B."/>
            <person name="Min J."/>
            <person name="Huang Y."/>
            <person name="Wu H."/>
            <person name="Li Z."/>
            <person name="Zhang Y."/>
            <person name="Yin Y."/>
            <person name="Song W."/>
            <person name="Jiang J."/>
            <person name="Jackson S.A."/>
            <person name="Wing R.A."/>
            <person name="Wang J."/>
            <person name="Chen M."/>
        </authorList>
    </citation>
    <scope>NUCLEOTIDE SEQUENCE [LARGE SCALE GENOMIC DNA]</scope>
    <source>
        <strain evidence="2">cv. IRGC 101232</strain>
    </source>
</reference>
<dbReference type="EnsemblPlants" id="OB01G18970.1">
    <property type="protein sequence ID" value="OB01G18970.1"/>
    <property type="gene ID" value="OB01G18970"/>
</dbReference>
<protein>
    <submittedName>
        <fullName evidence="2">Uncharacterized protein</fullName>
    </submittedName>
</protein>
<feature type="transmembrane region" description="Helical" evidence="1">
    <location>
        <begin position="20"/>
        <end position="42"/>
    </location>
</feature>
<evidence type="ECO:0000256" key="1">
    <source>
        <dbReference type="SAM" id="Phobius"/>
    </source>
</evidence>
<dbReference type="AlphaFoldDB" id="J3KY41"/>
<evidence type="ECO:0000313" key="2">
    <source>
        <dbReference type="EnsemblPlants" id="OB01G18970.1"/>
    </source>
</evidence>
<keyword evidence="1" id="KW-0472">Membrane</keyword>
<dbReference type="HOGENOM" id="CLU_2820125_0_0_1"/>
<reference evidence="2" key="2">
    <citation type="submission" date="2013-04" db="UniProtKB">
        <authorList>
            <consortium name="EnsemblPlants"/>
        </authorList>
    </citation>
    <scope>IDENTIFICATION</scope>
</reference>
<evidence type="ECO:0000313" key="3">
    <source>
        <dbReference type="Proteomes" id="UP000006038"/>
    </source>
</evidence>
<name>J3KY41_ORYBR</name>
<dbReference type="Gramene" id="OB01G18970.1">
    <property type="protein sequence ID" value="OB01G18970.1"/>
    <property type="gene ID" value="OB01G18970"/>
</dbReference>